<organism evidence="2 3">
    <name type="scientific">Methylovulum psychrotolerans</name>
    <dbReference type="NCBI Taxonomy" id="1704499"/>
    <lineage>
        <taxon>Bacteria</taxon>
        <taxon>Pseudomonadati</taxon>
        <taxon>Pseudomonadota</taxon>
        <taxon>Gammaproteobacteria</taxon>
        <taxon>Methylococcales</taxon>
        <taxon>Methylococcaceae</taxon>
        <taxon>Methylovulum</taxon>
    </lineage>
</organism>
<reference evidence="2 3" key="1">
    <citation type="submission" date="2017-06" db="EMBL/GenBank/DDBJ databases">
        <title>Genome Sequencing of the methanotroph Methylovulum psychrotolerants str. HV10-M2 isolated from a high-altitude environment.</title>
        <authorList>
            <person name="Mateos-Rivera A."/>
        </authorList>
    </citation>
    <scope>NUCLEOTIDE SEQUENCE [LARGE SCALE GENOMIC DNA]</scope>
    <source>
        <strain evidence="2 3">HV10_M2</strain>
    </source>
</reference>
<dbReference type="RefSeq" id="WP_088618762.1">
    <property type="nucleotide sequence ID" value="NZ_CP022129.1"/>
</dbReference>
<dbReference type="KEGG" id="mpsy:CEK71_07250"/>
<proteinExistence type="predicted"/>
<dbReference type="InterPro" id="IPR018667">
    <property type="entry name" value="DUF2126"/>
</dbReference>
<dbReference type="Gene3D" id="3.10.620.30">
    <property type="match status" value="1"/>
</dbReference>
<dbReference type="SMART" id="SM00460">
    <property type="entry name" value="TGc"/>
    <property type="match status" value="1"/>
</dbReference>
<dbReference type="OrthoDB" id="9804872at2"/>
<dbReference type="Pfam" id="PF01841">
    <property type="entry name" value="Transglut_core"/>
    <property type="match status" value="1"/>
</dbReference>
<dbReference type="PANTHER" id="PTHR33490">
    <property type="entry name" value="BLR5614 PROTEIN-RELATED"/>
    <property type="match status" value="1"/>
</dbReference>
<dbReference type="PANTHER" id="PTHR33490:SF1">
    <property type="entry name" value="SLL1233 PROTEIN"/>
    <property type="match status" value="1"/>
</dbReference>
<name>A0A1Z4BX62_9GAMM</name>
<sequence>MTIRVALSHKTKYIFDRAVSLSPHVFRLRPAVHSRTPIIGYSLNIEPKEHFINWQQDPFGNILARVVFPDKCRHLSVEVEVIADMTVINPFDFFVEEYAEKFPFKYEEQLLKELQPYLEVTEDGPLLAQWVEDFDLTPRNINDFLVDVNRKLYGDISYNIRMEVGIQSCEESLTKRSGSCRDSAWLLVQILRHLGLAARFVSGYLVQLTADIKSLDGPSGPEEDFTDLHAWTEVYVPGAGWIGLDPTSGLLAGEGHIPLACTPHPSSAAPVTGATDECEVEFEFSNSVDRLHEDPRVTKPYTDEQWYYIDALGEQVDQQFLDDDVRLTMGGEPTFVSVDDMEGGEWNTLADGAHKRERAQELTKRLRDVFAKGALLHYGQGKWYPGEPIPRWQYGIFWRKDGVPVWRNPELLADINKDYKHTVKHAEQFVLQMSQHLGVKPGYISAAFEDNFYYLWQEGNLPTNVNPLKYDLKDSIERKTITKVLDANLAIPVGFALPLKWNWYAQTWQSGPWDFRRGNMFLIPGNSPMGMRMPLNSLPWVAPDKRDHQEPQSLFGDLPELGDYYGEVARRYSHFEEKTKEHPEIVDQEVGDAPTVHVEVPHTAVCIEPRDGRLHIFMPPLSLLEHYLDLIAAIEATAEKLAMPVVLEGYEPPRDYRIERLMVTPDPGVIEVNIHPSKSWRELVDKTTILYEQAFQVRLGTEKFMLDGRHTGTGGGNHITMGAETPTDSPLLRRPDLLRSLVTYWQHHPGLSYLFSGMFIGPTSQAPRVDEGRDEKLYELEIAFQQMPEGEVPAPWLVDRLLRHLLTDITGNTHRSEFCIDKLYSPDSSTGRLGILELRAFEMPPHARMSLVQMVLLRSLIAWFWRNPYKHELVRWGTELHDRFMLPHYVREDLRHVVKDLQRGGYAFELEWLDPFFEFRFPRYGTTMIDEMELELRFAIEPWHVLGEEVSSTGTARYVDSSVERLQIKVTGFTEGRYVLACNGRRLPMRSTGRKGEYTAGVRYRAWQPPSALHPTIAPHVPLVFDVIDTWNGHAIGGCTYHVAHPGGRSYDSFPVNSFEAEARRITRFWDYGHTPGAVIRPPLSASYSEASEKPFLNRFSISNAAPRPMAPPAEELNPEYPFTLDLRLRGR</sequence>
<dbReference type="Proteomes" id="UP000197019">
    <property type="component" value="Chromosome"/>
</dbReference>
<dbReference type="InterPro" id="IPR013589">
    <property type="entry name" value="Bac_transglu_N"/>
</dbReference>
<feature type="domain" description="Transglutaminase-like" evidence="1">
    <location>
        <begin position="172"/>
        <end position="248"/>
    </location>
</feature>
<dbReference type="AlphaFoldDB" id="A0A1Z4BX62"/>
<gene>
    <name evidence="2" type="ORF">CEK71_07250</name>
</gene>
<dbReference type="SUPFAM" id="SSF54001">
    <property type="entry name" value="Cysteine proteinases"/>
    <property type="match status" value="1"/>
</dbReference>
<dbReference type="Pfam" id="PF08379">
    <property type="entry name" value="Bact_transglu_N"/>
    <property type="match status" value="1"/>
</dbReference>
<dbReference type="InterPro" id="IPR038765">
    <property type="entry name" value="Papain-like_cys_pep_sf"/>
</dbReference>
<evidence type="ECO:0000259" key="1">
    <source>
        <dbReference type="SMART" id="SM00460"/>
    </source>
</evidence>
<dbReference type="Pfam" id="PF09899">
    <property type="entry name" value="DUF2126"/>
    <property type="match status" value="1"/>
</dbReference>
<accession>A0A1Z4BX62</accession>
<protein>
    <submittedName>
        <fullName evidence="2">IMP dehydrogenase</fullName>
    </submittedName>
</protein>
<evidence type="ECO:0000313" key="2">
    <source>
        <dbReference type="EMBL" id="ASF45887.1"/>
    </source>
</evidence>
<keyword evidence="3" id="KW-1185">Reference proteome</keyword>
<dbReference type="EMBL" id="CP022129">
    <property type="protein sequence ID" value="ASF45887.1"/>
    <property type="molecule type" value="Genomic_DNA"/>
</dbReference>
<dbReference type="InterPro" id="IPR002931">
    <property type="entry name" value="Transglutaminase-like"/>
</dbReference>
<evidence type="ECO:0000313" key="3">
    <source>
        <dbReference type="Proteomes" id="UP000197019"/>
    </source>
</evidence>